<gene>
    <name evidence="4" type="ORF">AWM79_15845</name>
</gene>
<organism evidence="4 5">
    <name type="scientific">Pseudomonas agarici</name>
    <dbReference type="NCBI Taxonomy" id="46677"/>
    <lineage>
        <taxon>Bacteria</taxon>
        <taxon>Pseudomonadati</taxon>
        <taxon>Pseudomonadota</taxon>
        <taxon>Gammaproteobacteria</taxon>
        <taxon>Pseudomonadales</taxon>
        <taxon>Pseudomonadaceae</taxon>
        <taxon>Pseudomonas</taxon>
    </lineage>
</organism>
<evidence type="ECO:0000256" key="3">
    <source>
        <dbReference type="ARBA" id="ARBA00022842"/>
    </source>
</evidence>
<comment type="cofactor">
    <cofactor evidence="1">
        <name>Mg(2+)</name>
        <dbReference type="ChEBI" id="CHEBI:18420"/>
    </cofactor>
</comment>
<sequence>MKKAKVLLFDLYGTLLKFSSSSLVREVSELLEAPRGIVAANILRRELYCLSVDKKEIFYDLLNLLNIPIQKKNNYQLACAHILDKHLESISVFDSALGILSFLKARGYRLGLVSNLASPFKEPVYKFSLNKFFDVMMFSCDCAIAKPNPAIYEMTCKALKVKPEKCTFIGDSAVNDCLAPISVGMKALLIDGNNSSTHPSISNISDLAWLDIDSGRLLLHKGKRLTLDNTHHYIQSLFTLQDNCLGRYNIVGKLELRSSSPTGDLTVHYVKRFSQKGSASTEKLAYDIHGLVGLSSCKAHIIKEREPLLITSAVSGAKWEKQHARKFLPELGWHFAMAYIFANADFRPRNIIIEEKAGIQSLRVIDFEHCFFSLALDVTHLKDPDNPETFNTMSAEDITLRTKRKVLSIEHCRRVLKEFIPQVNDMEFSEFRKGWFALYSDVRKQLGTIESMLRTSIKVKPYPIIGTHSYRRAMSSIDVDAILSRVSENEDIVCQGLRPLTEEQL</sequence>
<dbReference type="InterPro" id="IPR051400">
    <property type="entry name" value="HAD-like_hydrolase"/>
</dbReference>
<dbReference type="EMBL" id="CP014135">
    <property type="protein sequence ID" value="AMB86694.1"/>
    <property type="molecule type" value="Genomic_DNA"/>
</dbReference>
<dbReference type="Gene3D" id="3.40.50.1000">
    <property type="entry name" value="HAD superfamily/HAD-like"/>
    <property type="match status" value="1"/>
</dbReference>
<dbReference type="RefSeq" id="WP_060783237.1">
    <property type="nucleotide sequence ID" value="NZ_CP014135.1"/>
</dbReference>
<evidence type="ECO:0000256" key="2">
    <source>
        <dbReference type="ARBA" id="ARBA00022801"/>
    </source>
</evidence>
<dbReference type="InterPro" id="IPR023214">
    <property type="entry name" value="HAD_sf"/>
</dbReference>
<reference evidence="4 5" key="1">
    <citation type="submission" date="2016-01" db="EMBL/GenBank/DDBJ databases">
        <authorList>
            <person name="McClelland M."/>
            <person name="Jain A."/>
            <person name="Saraogi P."/>
            <person name="Mendelson R."/>
            <person name="Westerman R."/>
            <person name="SanMiguel P."/>
            <person name="Csonka L."/>
        </authorList>
    </citation>
    <scope>NUCLEOTIDE SEQUENCE [LARGE SCALE GENOMIC DNA]</scope>
    <source>
        <strain evidence="4 5">NCPPB 2472</strain>
    </source>
</reference>
<evidence type="ECO:0000313" key="4">
    <source>
        <dbReference type="EMBL" id="AMB86694.1"/>
    </source>
</evidence>
<dbReference type="PANTHER" id="PTHR46470">
    <property type="entry name" value="N-ACYLNEURAMINATE-9-PHOSPHATASE"/>
    <property type="match status" value="1"/>
</dbReference>
<dbReference type="AlphaFoldDB" id="A0A0X1T3P4"/>
<accession>A0A0X1T3P4</accession>
<dbReference type="SFLD" id="SFLDG01129">
    <property type="entry name" value="C1.5:_HAD__Beta-PGM__Phosphata"/>
    <property type="match status" value="1"/>
</dbReference>
<dbReference type="SFLD" id="SFLDS00003">
    <property type="entry name" value="Haloacid_Dehalogenase"/>
    <property type="match status" value="1"/>
</dbReference>
<dbReference type="InterPro" id="IPR006439">
    <property type="entry name" value="HAD-SF_hydro_IA"/>
</dbReference>
<dbReference type="Proteomes" id="UP000063229">
    <property type="component" value="Chromosome"/>
</dbReference>
<keyword evidence="2" id="KW-0378">Hydrolase</keyword>
<evidence type="ECO:0000256" key="1">
    <source>
        <dbReference type="ARBA" id="ARBA00001946"/>
    </source>
</evidence>
<dbReference type="KEGG" id="pagb:AWM79_15845"/>
<protein>
    <recommendedName>
        <fullName evidence="6">HAD family hydrolase</fullName>
    </recommendedName>
</protein>
<dbReference type="NCBIfam" id="TIGR01549">
    <property type="entry name" value="HAD-SF-IA-v1"/>
    <property type="match status" value="1"/>
</dbReference>
<dbReference type="InterPro" id="IPR036412">
    <property type="entry name" value="HAD-like_sf"/>
</dbReference>
<evidence type="ECO:0000313" key="5">
    <source>
        <dbReference type="Proteomes" id="UP000063229"/>
    </source>
</evidence>
<proteinExistence type="predicted"/>
<evidence type="ECO:0008006" key="6">
    <source>
        <dbReference type="Google" id="ProtNLM"/>
    </source>
</evidence>
<name>A0A0X1T3P4_PSEAA</name>
<dbReference type="GO" id="GO:0016787">
    <property type="term" value="F:hydrolase activity"/>
    <property type="evidence" value="ECO:0007669"/>
    <property type="project" value="UniProtKB-KW"/>
</dbReference>
<dbReference type="STRING" id="46677.AWM79_15845"/>
<dbReference type="Pfam" id="PF00702">
    <property type="entry name" value="Hydrolase"/>
    <property type="match status" value="1"/>
</dbReference>
<keyword evidence="5" id="KW-1185">Reference proteome</keyword>
<keyword evidence="3" id="KW-0460">Magnesium</keyword>
<dbReference type="SUPFAM" id="SSF56784">
    <property type="entry name" value="HAD-like"/>
    <property type="match status" value="1"/>
</dbReference>
<dbReference type="PRINTS" id="PR00413">
    <property type="entry name" value="HADHALOGNASE"/>
</dbReference>
<dbReference type="GO" id="GO:0044281">
    <property type="term" value="P:small molecule metabolic process"/>
    <property type="evidence" value="ECO:0007669"/>
    <property type="project" value="UniProtKB-ARBA"/>
</dbReference>